<accession>A0AAV2EF06</accession>
<organism evidence="2 3">
    <name type="scientific">Linum trigynum</name>
    <dbReference type="NCBI Taxonomy" id="586398"/>
    <lineage>
        <taxon>Eukaryota</taxon>
        <taxon>Viridiplantae</taxon>
        <taxon>Streptophyta</taxon>
        <taxon>Embryophyta</taxon>
        <taxon>Tracheophyta</taxon>
        <taxon>Spermatophyta</taxon>
        <taxon>Magnoliopsida</taxon>
        <taxon>eudicotyledons</taxon>
        <taxon>Gunneridae</taxon>
        <taxon>Pentapetalae</taxon>
        <taxon>rosids</taxon>
        <taxon>fabids</taxon>
        <taxon>Malpighiales</taxon>
        <taxon>Linaceae</taxon>
        <taxon>Linum</taxon>
    </lineage>
</organism>
<dbReference type="EMBL" id="OZ034817">
    <property type="protein sequence ID" value="CAL1384513.1"/>
    <property type="molecule type" value="Genomic_DNA"/>
</dbReference>
<evidence type="ECO:0000313" key="2">
    <source>
        <dbReference type="EMBL" id="CAL1384513.1"/>
    </source>
</evidence>
<evidence type="ECO:0000256" key="1">
    <source>
        <dbReference type="SAM" id="MobiDB-lite"/>
    </source>
</evidence>
<feature type="compositionally biased region" description="Polar residues" evidence="1">
    <location>
        <begin position="67"/>
        <end position="78"/>
    </location>
</feature>
<reference evidence="2 3" key="1">
    <citation type="submission" date="2024-04" db="EMBL/GenBank/DDBJ databases">
        <authorList>
            <person name="Fracassetti M."/>
        </authorList>
    </citation>
    <scope>NUCLEOTIDE SEQUENCE [LARGE SCALE GENOMIC DNA]</scope>
</reference>
<keyword evidence="3" id="KW-1185">Reference proteome</keyword>
<proteinExistence type="predicted"/>
<dbReference type="Proteomes" id="UP001497516">
    <property type="component" value="Chromosome 4"/>
</dbReference>
<feature type="region of interest" description="Disordered" evidence="1">
    <location>
        <begin position="53"/>
        <end position="78"/>
    </location>
</feature>
<evidence type="ECO:0000313" key="3">
    <source>
        <dbReference type="Proteomes" id="UP001497516"/>
    </source>
</evidence>
<gene>
    <name evidence="2" type="ORF">LTRI10_LOCUS25714</name>
</gene>
<sequence length="78" mass="7655">MSIASSASATGLAAAPSATSPAAAAAGRTSASSAPPPLAIAATLPSNFHQLSHQSVQLGQNEGHFHPQQSLGLHEISS</sequence>
<feature type="region of interest" description="Disordered" evidence="1">
    <location>
        <begin position="1"/>
        <end position="39"/>
    </location>
</feature>
<dbReference type="AlphaFoldDB" id="A0AAV2EF06"/>
<name>A0AAV2EF06_9ROSI</name>
<protein>
    <submittedName>
        <fullName evidence="2">Uncharacterized protein</fullName>
    </submittedName>
</protein>